<sequence length="206" mass="22694">MSTFQQVQSNHALIISTAQGAGLTAEEYMAEQAASNFPMLDPLAQEIAIEWSHNPVKSQVAKKFGITTTTLSRILGLSSVAAAVRHYRSEITEDVILDKKAIRAERMDLYAMAKGEKESHVVDRNGISDEVKETNLPVARQLLNDIEKAEQHLIDDNNRPQINIVSTGTVNIGNSGDGNFLDRFKPRSDQDASGLVDAEFEEVINE</sequence>
<dbReference type="EMBL" id="JBHRSZ010000004">
    <property type="protein sequence ID" value="MFC3151512.1"/>
    <property type="molecule type" value="Genomic_DNA"/>
</dbReference>
<organism evidence="1 2">
    <name type="scientific">Litoribrevibacter euphylliae</name>
    <dbReference type="NCBI Taxonomy" id="1834034"/>
    <lineage>
        <taxon>Bacteria</taxon>
        <taxon>Pseudomonadati</taxon>
        <taxon>Pseudomonadota</taxon>
        <taxon>Gammaproteobacteria</taxon>
        <taxon>Oceanospirillales</taxon>
        <taxon>Oceanospirillaceae</taxon>
        <taxon>Litoribrevibacter</taxon>
    </lineage>
</organism>
<keyword evidence="2" id="KW-1185">Reference proteome</keyword>
<protein>
    <recommendedName>
        <fullName evidence="3">Helix-turn-helix DNA binding domain protein</fullName>
    </recommendedName>
</protein>
<dbReference type="Proteomes" id="UP001595476">
    <property type="component" value="Unassembled WGS sequence"/>
</dbReference>
<gene>
    <name evidence="1" type="ORF">ACFOEK_10785</name>
</gene>
<proteinExistence type="predicted"/>
<evidence type="ECO:0000313" key="2">
    <source>
        <dbReference type="Proteomes" id="UP001595476"/>
    </source>
</evidence>
<accession>A0ABV7HJK2</accession>
<name>A0ABV7HJK2_9GAMM</name>
<reference evidence="2" key="1">
    <citation type="journal article" date="2019" name="Int. J. Syst. Evol. Microbiol.">
        <title>The Global Catalogue of Microorganisms (GCM) 10K type strain sequencing project: providing services to taxonomists for standard genome sequencing and annotation.</title>
        <authorList>
            <consortium name="The Broad Institute Genomics Platform"/>
            <consortium name="The Broad Institute Genome Sequencing Center for Infectious Disease"/>
            <person name="Wu L."/>
            <person name="Ma J."/>
        </authorList>
    </citation>
    <scope>NUCLEOTIDE SEQUENCE [LARGE SCALE GENOMIC DNA]</scope>
    <source>
        <strain evidence="2">KCTC 52438</strain>
    </source>
</reference>
<comment type="caution">
    <text evidence="1">The sequence shown here is derived from an EMBL/GenBank/DDBJ whole genome shotgun (WGS) entry which is preliminary data.</text>
</comment>
<evidence type="ECO:0000313" key="1">
    <source>
        <dbReference type="EMBL" id="MFC3151512.1"/>
    </source>
</evidence>
<dbReference type="RefSeq" id="WP_386720409.1">
    <property type="nucleotide sequence ID" value="NZ_JBHRSZ010000004.1"/>
</dbReference>
<evidence type="ECO:0008006" key="3">
    <source>
        <dbReference type="Google" id="ProtNLM"/>
    </source>
</evidence>